<dbReference type="NCBIfam" id="TIGR03062">
    <property type="entry name" value="pip_yhgE_Cterm"/>
    <property type="match status" value="1"/>
</dbReference>
<evidence type="ECO:0000313" key="9">
    <source>
        <dbReference type="Proteomes" id="UP000000492"/>
    </source>
</evidence>
<evidence type="ECO:0000256" key="4">
    <source>
        <dbReference type="ARBA" id="ARBA00023136"/>
    </source>
</evidence>
<keyword evidence="9" id="KW-1185">Reference proteome</keyword>
<dbReference type="InterPro" id="IPR051328">
    <property type="entry name" value="T7SS_ABC-Transporter"/>
</dbReference>
<dbReference type="Pfam" id="PF12698">
    <property type="entry name" value="ABC2_membrane_3"/>
    <property type="match status" value="2"/>
</dbReference>
<evidence type="ECO:0000313" key="8">
    <source>
        <dbReference type="EMBL" id="AEI09087.1"/>
    </source>
</evidence>
<dbReference type="InterPro" id="IPR017500">
    <property type="entry name" value="Phage_infect_YhgE_N"/>
</dbReference>
<dbReference type="OrthoDB" id="9811483at2"/>
<dbReference type="STRING" id="662755.CRES_0730"/>
<feature type="region of interest" description="Disordered" evidence="5">
    <location>
        <begin position="446"/>
        <end position="480"/>
    </location>
</feature>
<evidence type="ECO:0000259" key="7">
    <source>
        <dbReference type="Pfam" id="PF12698"/>
    </source>
</evidence>
<evidence type="ECO:0000256" key="6">
    <source>
        <dbReference type="SAM" id="Phobius"/>
    </source>
</evidence>
<feature type="transmembrane region" description="Helical" evidence="6">
    <location>
        <begin position="21"/>
        <end position="43"/>
    </location>
</feature>
<feature type="transmembrane region" description="Helical" evidence="6">
    <location>
        <begin position="585"/>
        <end position="610"/>
    </location>
</feature>
<dbReference type="eggNOG" id="COG1511">
    <property type="taxonomic scope" value="Bacteria"/>
</dbReference>
<dbReference type="NCBIfam" id="TIGR03061">
    <property type="entry name" value="pip_yhgE_Nterm"/>
    <property type="match status" value="1"/>
</dbReference>
<reference evidence="8 9" key="1">
    <citation type="journal article" date="2012" name="BMC Genomics">
        <title>Complete genome sequence, lifestyle, and multi-drug resistance of the human pathogen Corynebacterium resistens DSM 45100 isolated from blood samples of a leukemia patient.</title>
        <authorList>
            <person name="Schroder J."/>
            <person name="Maus I."/>
            <person name="Meyer K."/>
            <person name="Wordemann S."/>
            <person name="Blom J."/>
            <person name="Jaenicke S."/>
            <person name="Schneider J."/>
            <person name="Trost E."/>
            <person name="Tauch A."/>
        </authorList>
    </citation>
    <scope>NUCLEOTIDE SEQUENCE [LARGE SCALE GENOMIC DNA]</scope>
    <source>
        <strain evidence="9">DSM 45100 / JCM 12819 / CCUG 50093 / GTC 2026 / SICGH 158</strain>
    </source>
</reference>
<dbReference type="InterPro" id="IPR013525">
    <property type="entry name" value="ABC2_TM"/>
</dbReference>
<dbReference type="RefSeq" id="WP_013888105.1">
    <property type="nucleotide sequence ID" value="NC_015673.1"/>
</dbReference>
<dbReference type="PANTHER" id="PTHR43077">
    <property type="entry name" value="TRANSPORT PERMEASE YVFS-RELATED"/>
    <property type="match status" value="1"/>
</dbReference>
<evidence type="ECO:0000256" key="3">
    <source>
        <dbReference type="ARBA" id="ARBA00022989"/>
    </source>
</evidence>
<evidence type="ECO:0000256" key="1">
    <source>
        <dbReference type="ARBA" id="ARBA00004141"/>
    </source>
</evidence>
<feature type="transmembrane region" description="Helical" evidence="6">
    <location>
        <begin position="674"/>
        <end position="693"/>
    </location>
</feature>
<feature type="region of interest" description="Disordered" evidence="5">
    <location>
        <begin position="203"/>
        <end position="232"/>
    </location>
</feature>
<feature type="domain" description="ABC-2 type transporter transmembrane" evidence="7">
    <location>
        <begin position="496"/>
        <end position="689"/>
    </location>
</feature>
<dbReference type="PANTHER" id="PTHR43077:SF5">
    <property type="entry name" value="PHAGE INFECTION PROTEIN"/>
    <property type="match status" value="1"/>
</dbReference>
<dbReference type="KEGG" id="crd:CRES_0730"/>
<evidence type="ECO:0000256" key="5">
    <source>
        <dbReference type="SAM" id="MobiDB-lite"/>
    </source>
</evidence>
<keyword evidence="4 6" id="KW-0472">Membrane</keyword>
<feature type="compositionally biased region" description="Basic and acidic residues" evidence="5">
    <location>
        <begin position="446"/>
        <end position="476"/>
    </location>
</feature>
<dbReference type="AlphaFoldDB" id="F8DZN9"/>
<feature type="transmembrane region" description="Helical" evidence="6">
    <location>
        <begin position="514"/>
        <end position="534"/>
    </location>
</feature>
<dbReference type="InterPro" id="IPR023908">
    <property type="entry name" value="xxxLxxG_rpt"/>
</dbReference>
<dbReference type="NCBIfam" id="TIGR03057">
    <property type="entry name" value="xxxLxxG_by_4"/>
    <property type="match status" value="6"/>
</dbReference>
<dbReference type="Gene3D" id="3.40.1710.10">
    <property type="entry name" value="abc type-2 transporter like domain"/>
    <property type="match status" value="1"/>
</dbReference>
<sequence length="710" mass="75768">MLAGLKLNSEFLRLKRSRLTRLAVIFLCLMPLLYSALYLAAFWDPFNKVDQVPVALVNSDKGANVEGKELRAGDQVMQGLQDNDQIHWIVTDSEDAKKGVANGKYYFSLELPENFSEAVGSPTSDNPEKAHLISTYNDANGYLSTVIGQNVMREVLNVVGDKISSQAVDKILVGVMDAGSGLERAAIGAGQLANGTGELRNGSTKLDGGAGQLKDGLTKAKDGSTKLRGGGDQLEDGLSKLHDGSVQLADGTGQLATRVGAASQKIDAQKGNLDKLSKSADKLGGDVKVLDTHAQHLKSEASKASVHQAAQAKNLRKQARDLRALNIPAANGVAAQLEGVARSLETQGLGPQSAAKGKIDQLAQGSAKANYQLNNPNSELRGGLNKITGLPAQFTELKNGVNKINGGAIKLRDNLQTAHGGSVKLRDGIHQLDDGNTKLLDGSKKLKDGTSKAVDGTKKLDDGANQLHDKLTEGSKKVPQWDPARRMEAASTIGGPVEMDSFNDSGQQTFGGGLAPFFFSLALYIGGIIVFVMLRPLQARTVNSGIHSWRATLAGYLPSFLIGVSQALIMIAVTVWGVGLKPDSLLGLFAFSILVSAVYMAINQMFIAIFGPGPGKVLALAFLMLQMVSSGGLYPVETQDSFYQWIHPFNPMTYAVNGFRQITYGFYDERLPTAIIVLIVIGLGALLLTTISARSQRTWTMKRLHPPLPA</sequence>
<feature type="transmembrane region" description="Helical" evidence="6">
    <location>
        <begin position="555"/>
        <end position="579"/>
    </location>
</feature>
<dbReference type="GO" id="GO:0140359">
    <property type="term" value="F:ABC-type transporter activity"/>
    <property type="evidence" value="ECO:0007669"/>
    <property type="project" value="InterPro"/>
</dbReference>
<dbReference type="EMBL" id="CP002857">
    <property type="protein sequence ID" value="AEI09087.1"/>
    <property type="molecule type" value="Genomic_DNA"/>
</dbReference>
<accession>F8DZN9</accession>
<proteinExistence type="predicted"/>
<evidence type="ECO:0000256" key="2">
    <source>
        <dbReference type="ARBA" id="ARBA00022692"/>
    </source>
</evidence>
<dbReference type="Proteomes" id="UP000000492">
    <property type="component" value="Chromosome"/>
</dbReference>
<feature type="domain" description="ABC-2 type transporter transmembrane" evidence="7">
    <location>
        <begin position="25"/>
        <end position="161"/>
    </location>
</feature>
<protein>
    <submittedName>
        <fullName evidence="8">Phage infection protein</fullName>
    </submittedName>
</protein>
<name>F8DZN9_CORRG</name>
<gene>
    <name evidence="8" type="ordered locus">CRES_0730</name>
</gene>
<dbReference type="HOGENOM" id="CLU_004534_1_1_11"/>
<organism evidence="8 9">
    <name type="scientific">Corynebacterium resistens (strain DSM 45100 / JCM 12819 / GTC 2026 / SICGH 158)</name>
    <dbReference type="NCBI Taxonomy" id="662755"/>
    <lineage>
        <taxon>Bacteria</taxon>
        <taxon>Bacillati</taxon>
        <taxon>Actinomycetota</taxon>
        <taxon>Actinomycetes</taxon>
        <taxon>Mycobacteriales</taxon>
        <taxon>Corynebacteriaceae</taxon>
        <taxon>Corynebacterium</taxon>
    </lineage>
</organism>
<dbReference type="InterPro" id="IPR017501">
    <property type="entry name" value="Phage_infect_YhgE_C"/>
</dbReference>
<keyword evidence="2 6" id="KW-0812">Transmembrane</keyword>
<feature type="compositionally biased region" description="Basic and acidic residues" evidence="5">
    <location>
        <begin position="216"/>
        <end position="225"/>
    </location>
</feature>
<dbReference type="GO" id="GO:0016020">
    <property type="term" value="C:membrane"/>
    <property type="evidence" value="ECO:0007669"/>
    <property type="project" value="UniProtKB-SubCell"/>
</dbReference>
<feature type="transmembrane region" description="Helical" evidence="6">
    <location>
        <begin position="617"/>
        <end position="636"/>
    </location>
</feature>
<keyword evidence="3 6" id="KW-1133">Transmembrane helix</keyword>
<comment type="subcellular location">
    <subcellularLocation>
        <location evidence="1">Membrane</location>
        <topology evidence="1">Multi-pass membrane protein</topology>
    </subcellularLocation>
</comment>